<evidence type="ECO:0000313" key="1">
    <source>
        <dbReference type="EMBL" id="KAJ9105640.1"/>
    </source>
</evidence>
<dbReference type="Proteomes" id="UP001230649">
    <property type="component" value="Unassembled WGS sequence"/>
</dbReference>
<gene>
    <name evidence="1" type="ORF">QFC20_004320</name>
</gene>
<accession>A0ACC2W1M3</accession>
<name>A0ACC2W1M3_9TREE</name>
<organism evidence="1 2">
    <name type="scientific">Naganishia adeliensis</name>
    <dbReference type="NCBI Taxonomy" id="92952"/>
    <lineage>
        <taxon>Eukaryota</taxon>
        <taxon>Fungi</taxon>
        <taxon>Dikarya</taxon>
        <taxon>Basidiomycota</taxon>
        <taxon>Agaricomycotina</taxon>
        <taxon>Tremellomycetes</taxon>
        <taxon>Filobasidiales</taxon>
        <taxon>Filobasidiaceae</taxon>
        <taxon>Naganishia</taxon>
    </lineage>
</organism>
<comment type="caution">
    <text evidence="1">The sequence shown here is derived from an EMBL/GenBank/DDBJ whole genome shotgun (WGS) entry which is preliminary data.</text>
</comment>
<evidence type="ECO:0000313" key="2">
    <source>
        <dbReference type="Proteomes" id="UP001230649"/>
    </source>
</evidence>
<reference evidence="1" key="1">
    <citation type="submission" date="2023-04" db="EMBL/GenBank/DDBJ databases">
        <title>Draft Genome sequencing of Naganishia species isolated from polar environments using Oxford Nanopore Technology.</title>
        <authorList>
            <person name="Leo P."/>
            <person name="Venkateswaran K."/>
        </authorList>
    </citation>
    <scope>NUCLEOTIDE SEQUENCE</scope>
    <source>
        <strain evidence="1">MNA-CCFEE 5262</strain>
    </source>
</reference>
<protein>
    <submittedName>
        <fullName evidence="1">Uncharacterized protein</fullName>
    </submittedName>
</protein>
<sequence>MSRIRLVLFDAFDTLITPRLPIHVQYAQEASKHGLPSITPESVREAFKPSFKKTTAQYPQWGRPTMTPSEWWMVCIEETMRTAGAEGDKLQQVMPRLGKALLDRFESAEGYRVFDDVLPCLNRLREADVKTGLVSNADDRILKTLDALDITPLLTAGTTISQLAGYEKPDPRIYEQACLKAEITPDPSAAEKGPRYPGVLMIGDELEADYRGSLGAGLEARLLRRPGEFSEGAKRLSESEEREMLAREGVNVIRSLDELVAEVTRRNAEEA</sequence>
<dbReference type="EMBL" id="JASBWS010000048">
    <property type="protein sequence ID" value="KAJ9105640.1"/>
    <property type="molecule type" value="Genomic_DNA"/>
</dbReference>
<keyword evidence="2" id="KW-1185">Reference proteome</keyword>
<proteinExistence type="predicted"/>